<proteinExistence type="predicted"/>
<gene>
    <name evidence="2" type="ORF">B5807_03376</name>
</gene>
<name>A0A1Y2M8F6_EPING</name>
<sequence length="157" mass="16757">MLARLFSSALPMRAVARRAAVPTVPDLKSPKTALLGSQTTNFVPHPNAQIKSSLTVHVAKSFSYQTRATSSAASSPPRPVEDLEKPSEGKGKLGDLSERKVGSFGEEVIEGKAKCAQEMVGEELWLERFGGPGKELEKVAGGGAVVLREEGFLRVLI</sequence>
<dbReference type="InParanoid" id="A0A1Y2M8F6"/>
<feature type="compositionally biased region" description="Basic and acidic residues" evidence="1">
    <location>
        <begin position="79"/>
        <end position="97"/>
    </location>
</feature>
<feature type="region of interest" description="Disordered" evidence="1">
    <location>
        <begin position="65"/>
        <end position="97"/>
    </location>
</feature>
<protein>
    <submittedName>
        <fullName evidence="2">Uncharacterized protein</fullName>
    </submittedName>
</protein>
<dbReference type="Proteomes" id="UP000193240">
    <property type="component" value="Unassembled WGS sequence"/>
</dbReference>
<dbReference type="AlphaFoldDB" id="A0A1Y2M8F6"/>
<accession>A0A1Y2M8F6</accession>
<evidence type="ECO:0000313" key="3">
    <source>
        <dbReference type="Proteomes" id="UP000193240"/>
    </source>
</evidence>
<keyword evidence="3" id="KW-1185">Reference proteome</keyword>
<dbReference type="EMBL" id="KZ107840">
    <property type="protein sequence ID" value="OSS51757.1"/>
    <property type="molecule type" value="Genomic_DNA"/>
</dbReference>
<feature type="compositionally biased region" description="Low complexity" evidence="1">
    <location>
        <begin position="66"/>
        <end position="75"/>
    </location>
</feature>
<organism evidence="2 3">
    <name type="scientific">Epicoccum nigrum</name>
    <name type="common">Soil fungus</name>
    <name type="synonym">Epicoccum purpurascens</name>
    <dbReference type="NCBI Taxonomy" id="105696"/>
    <lineage>
        <taxon>Eukaryota</taxon>
        <taxon>Fungi</taxon>
        <taxon>Dikarya</taxon>
        <taxon>Ascomycota</taxon>
        <taxon>Pezizomycotina</taxon>
        <taxon>Dothideomycetes</taxon>
        <taxon>Pleosporomycetidae</taxon>
        <taxon>Pleosporales</taxon>
        <taxon>Pleosporineae</taxon>
        <taxon>Didymellaceae</taxon>
        <taxon>Epicoccum</taxon>
    </lineage>
</organism>
<evidence type="ECO:0000313" key="2">
    <source>
        <dbReference type="EMBL" id="OSS51757.1"/>
    </source>
</evidence>
<evidence type="ECO:0000256" key="1">
    <source>
        <dbReference type="SAM" id="MobiDB-lite"/>
    </source>
</evidence>
<reference evidence="2 3" key="1">
    <citation type="journal article" date="2017" name="Genome Announc.">
        <title>Genome sequence of the saprophytic ascomycete Epicoccum nigrum ICMP 19927 strain isolated from New Zealand.</title>
        <authorList>
            <person name="Fokin M."/>
            <person name="Fleetwood D."/>
            <person name="Weir B.S."/>
            <person name="Villas-Boas S.G."/>
        </authorList>
    </citation>
    <scope>NUCLEOTIDE SEQUENCE [LARGE SCALE GENOMIC DNA]</scope>
    <source>
        <strain evidence="2 3">ICMP 19927</strain>
    </source>
</reference>